<dbReference type="STRING" id="388408.LAX5112_02138"/>
<dbReference type="SUPFAM" id="SSF57783">
    <property type="entry name" value="Zinc beta-ribbon"/>
    <property type="match status" value="1"/>
</dbReference>
<organism evidence="1 2">
    <name type="scientific">Roseibium alexandrii</name>
    <dbReference type="NCBI Taxonomy" id="388408"/>
    <lineage>
        <taxon>Bacteria</taxon>
        <taxon>Pseudomonadati</taxon>
        <taxon>Pseudomonadota</taxon>
        <taxon>Alphaproteobacteria</taxon>
        <taxon>Hyphomicrobiales</taxon>
        <taxon>Stappiaceae</taxon>
        <taxon>Roseibium</taxon>
    </lineage>
</organism>
<dbReference type="OrthoDB" id="9811157at2"/>
<evidence type="ECO:0008006" key="3">
    <source>
        <dbReference type="Google" id="ProtNLM"/>
    </source>
</evidence>
<dbReference type="AlphaFoldDB" id="A0A0M7A363"/>
<dbReference type="Proteomes" id="UP000053235">
    <property type="component" value="Unassembled WGS sequence"/>
</dbReference>
<dbReference type="Gene3D" id="3.90.580.10">
    <property type="entry name" value="Zinc finger, CHC2-type domain"/>
    <property type="match status" value="1"/>
</dbReference>
<reference evidence="2" key="1">
    <citation type="submission" date="2015-07" db="EMBL/GenBank/DDBJ databases">
        <authorList>
            <person name="Rodrigo-Torres Lidia"/>
            <person name="Arahal R.David."/>
        </authorList>
    </citation>
    <scope>NUCLEOTIDE SEQUENCE [LARGE SCALE GENOMIC DNA]</scope>
    <source>
        <strain evidence="2">CECT 5112</strain>
    </source>
</reference>
<dbReference type="RefSeq" id="WP_055671794.1">
    <property type="nucleotide sequence ID" value="NZ_CXWD01000007.1"/>
</dbReference>
<evidence type="ECO:0000313" key="2">
    <source>
        <dbReference type="Proteomes" id="UP000053235"/>
    </source>
</evidence>
<dbReference type="EMBL" id="CXWD01000007">
    <property type="protein sequence ID" value="CTQ69505.1"/>
    <property type="molecule type" value="Genomic_DNA"/>
</dbReference>
<sequence length="104" mass="11651">MPVGPSINFARIARTALMHSDSLCRRWLPEGYQDGKEWIARNPRRTDRRPGSFKVNLSTGRWGDFATGDKGGDLVALAAFLFDLPQKDAALRIAEMLRVSPYDS</sequence>
<evidence type="ECO:0000313" key="1">
    <source>
        <dbReference type="EMBL" id="CTQ69505.1"/>
    </source>
</evidence>
<name>A0A0M7A363_9HYPH</name>
<dbReference type="GO" id="GO:0003677">
    <property type="term" value="F:DNA binding"/>
    <property type="evidence" value="ECO:0007669"/>
    <property type="project" value="InterPro"/>
</dbReference>
<gene>
    <name evidence="1" type="ORF">LAX5112_02138</name>
</gene>
<protein>
    <recommendedName>
        <fullName evidence="3">DNA primase</fullName>
    </recommendedName>
</protein>
<keyword evidence="2" id="KW-1185">Reference proteome</keyword>
<dbReference type="GO" id="GO:0008270">
    <property type="term" value="F:zinc ion binding"/>
    <property type="evidence" value="ECO:0007669"/>
    <property type="project" value="InterPro"/>
</dbReference>
<accession>A0A0M7A363</accession>
<dbReference type="InterPro" id="IPR036977">
    <property type="entry name" value="DNA_primase_Znf_CHC2"/>
</dbReference>
<dbReference type="GO" id="GO:0006260">
    <property type="term" value="P:DNA replication"/>
    <property type="evidence" value="ECO:0007669"/>
    <property type="project" value="InterPro"/>
</dbReference>
<proteinExistence type="predicted"/>